<reference evidence="2" key="1">
    <citation type="journal article" date="2015" name="PLoS Genet.">
        <title>The dynamic genome and transcriptome of the human fungal pathogen Blastomyces and close relative Emmonsia.</title>
        <authorList>
            <person name="Munoz J.F."/>
            <person name="Gauthier G.M."/>
            <person name="Desjardins C.A."/>
            <person name="Gallo J.E."/>
            <person name="Holder J."/>
            <person name="Sullivan T.D."/>
            <person name="Marty A.J."/>
            <person name="Carmen J.C."/>
            <person name="Chen Z."/>
            <person name="Ding L."/>
            <person name="Gujja S."/>
            <person name="Magrini V."/>
            <person name="Misas E."/>
            <person name="Mitreva M."/>
            <person name="Priest M."/>
            <person name="Saif S."/>
            <person name="Whiston E.A."/>
            <person name="Young S."/>
            <person name="Zeng Q."/>
            <person name="Goldman W.E."/>
            <person name="Mardis E.R."/>
            <person name="Taylor J.W."/>
            <person name="McEwen J.G."/>
            <person name="Clay O.K."/>
            <person name="Klein B.S."/>
            <person name="Cuomo C.A."/>
        </authorList>
    </citation>
    <scope>NUCLEOTIDE SEQUENCE [LARGE SCALE GENOMIC DNA]</scope>
    <source>
        <strain evidence="2">UAMH 139</strain>
    </source>
</reference>
<dbReference type="Proteomes" id="UP000053573">
    <property type="component" value="Unassembled WGS sequence"/>
</dbReference>
<organism evidence="1 2">
    <name type="scientific">Blastomyces silverae</name>
    <dbReference type="NCBI Taxonomy" id="2060906"/>
    <lineage>
        <taxon>Eukaryota</taxon>
        <taxon>Fungi</taxon>
        <taxon>Dikarya</taxon>
        <taxon>Ascomycota</taxon>
        <taxon>Pezizomycotina</taxon>
        <taxon>Eurotiomycetes</taxon>
        <taxon>Eurotiomycetidae</taxon>
        <taxon>Onygenales</taxon>
        <taxon>Ajellomycetaceae</taxon>
        <taxon>Blastomyces</taxon>
    </lineage>
</organism>
<dbReference type="EMBL" id="LDEV01002658">
    <property type="protein sequence ID" value="KLJ08150.1"/>
    <property type="molecule type" value="Genomic_DNA"/>
</dbReference>
<name>A0A0H1B9T3_9EURO</name>
<accession>A0A0H1B9T3</accession>
<keyword evidence="2" id="KW-1185">Reference proteome</keyword>
<sequence length="226" mass="25105">MEHPSTPANAPSSRGLHPEETTNQIVNDALPVLGYPEAMIVLLVTQHYQLLEEKKIVPKSVVAYPPQSGWSEFPKNLPRGSAVQTLIRKLPYVKYRDTGGYEVYPSAIAIDYRSGTGVNGEAIDTFCSAFNDVDLVYAMPARPNGSWVCFKLDGSLVILFDFDSQRNSTKLDKGRVYYKKREFPLEGFFAAMKTGTGPRGGLKRIHDDHGNPREVVFPRAILSGLK</sequence>
<dbReference type="OrthoDB" id="5343383at2759"/>
<protein>
    <submittedName>
        <fullName evidence="1">Uncharacterized protein</fullName>
    </submittedName>
</protein>
<dbReference type="STRING" id="2060906.A0A0H1B9T3"/>
<evidence type="ECO:0000313" key="2">
    <source>
        <dbReference type="Proteomes" id="UP000053573"/>
    </source>
</evidence>
<comment type="caution">
    <text evidence="1">The sequence shown here is derived from an EMBL/GenBank/DDBJ whole genome shotgun (WGS) entry which is preliminary data.</text>
</comment>
<evidence type="ECO:0000313" key="1">
    <source>
        <dbReference type="EMBL" id="KLJ08150.1"/>
    </source>
</evidence>
<proteinExistence type="predicted"/>
<gene>
    <name evidence="1" type="ORF">EMPG_16408</name>
</gene>
<dbReference type="AlphaFoldDB" id="A0A0H1B9T3"/>